<dbReference type="SUPFAM" id="SSF47323">
    <property type="entry name" value="Anticodon-binding domain of a subclass of class I aminoacyl-tRNA synthetases"/>
    <property type="match status" value="1"/>
</dbReference>
<evidence type="ECO:0000256" key="7">
    <source>
        <dbReference type="ARBA" id="ARBA00022840"/>
    </source>
</evidence>
<dbReference type="SUPFAM" id="SSF52374">
    <property type="entry name" value="Nucleotidylyl transferase"/>
    <property type="match status" value="1"/>
</dbReference>
<dbReference type="GO" id="GO:0000049">
    <property type="term" value="F:tRNA binding"/>
    <property type="evidence" value="ECO:0007669"/>
    <property type="project" value="InterPro"/>
</dbReference>
<dbReference type="InterPro" id="IPR002300">
    <property type="entry name" value="aa-tRNA-synth_Ia"/>
</dbReference>
<dbReference type="GO" id="GO:0005524">
    <property type="term" value="F:ATP binding"/>
    <property type="evidence" value="ECO:0007669"/>
    <property type="project" value="UniProtKB-KW"/>
</dbReference>
<dbReference type="PRINTS" id="PR00984">
    <property type="entry name" value="TRNASYNTHILE"/>
</dbReference>
<dbReference type="SUPFAM" id="SSF50677">
    <property type="entry name" value="ValRS/IleRS/LeuRS editing domain"/>
    <property type="match status" value="1"/>
</dbReference>
<dbReference type="InterPro" id="IPR023586">
    <property type="entry name" value="Ile-tRNA-ligase_type2"/>
</dbReference>
<evidence type="ECO:0000313" key="14">
    <source>
        <dbReference type="EMBL" id="KKR15110.1"/>
    </source>
</evidence>
<keyword evidence="5" id="KW-0547">Nucleotide-binding</keyword>
<dbReference type="Pfam" id="PF00133">
    <property type="entry name" value="tRNA-synt_1"/>
    <property type="match status" value="1"/>
</dbReference>
<evidence type="ECO:0000256" key="8">
    <source>
        <dbReference type="ARBA" id="ARBA00022917"/>
    </source>
</evidence>
<dbReference type="GO" id="GO:0006428">
    <property type="term" value="P:isoleucyl-tRNA aminoacylation"/>
    <property type="evidence" value="ECO:0007669"/>
    <property type="project" value="InterPro"/>
</dbReference>
<dbReference type="Gene3D" id="1.10.730.10">
    <property type="entry name" value="Isoleucyl-tRNA Synthetase, Domain 1"/>
    <property type="match status" value="1"/>
</dbReference>
<dbReference type="Proteomes" id="UP000034048">
    <property type="component" value="Unassembled WGS sequence"/>
</dbReference>
<dbReference type="FunFam" id="3.40.50.620:FF:000075">
    <property type="entry name" value="Isoleucine--tRNA ligase"/>
    <property type="match status" value="1"/>
</dbReference>
<evidence type="ECO:0000256" key="11">
    <source>
        <dbReference type="ARBA" id="ARBA00048359"/>
    </source>
</evidence>
<evidence type="ECO:0000313" key="15">
    <source>
        <dbReference type="Proteomes" id="UP000034048"/>
    </source>
</evidence>
<dbReference type="Gene3D" id="3.40.50.620">
    <property type="entry name" value="HUPs"/>
    <property type="match status" value="1"/>
</dbReference>
<dbReference type="EMBL" id="LBWS01000009">
    <property type="protein sequence ID" value="KKR15110.1"/>
    <property type="molecule type" value="Genomic_DNA"/>
</dbReference>
<dbReference type="GO" id="GO:0002161">
    <property type="term" value="F:aminoacyl-tRNA deacylase activity"/>
    <property type="evidence" value="ECO:0007669"/>
    <property type="project" value="InterPro"/>
</dbReference>
<evidence type="ECO:0000256" key="9">
    <source>
        <dbReference type="ARBA" id="ARBA00023146"/>
    </source>
</evidence>
<keyword evidence="4" id="KW-0479">Metal-binding</keyword>
<dbReference type="PANTHER" id="PTHR42780">
    <property type="entry name" value="SOLEUCYL-TRNA SYNTHETASE"/>
    <property type="match status" value="1"/>
</dbReference>
<keyword evidence="9" id="KW-0030">Aminoacyl-tRNA synthetase</keyword>
<comment type="caution">
    <text evidence="14">The sequence shown here is derived from an EMBL/GenBank/DDBJ whole genome shotgun (WGS) entry which is preliminary data.</text>
</comment>
<protein>
    <recommendedName>
        <fullName evidence="1">isoleucine--tRNA ligase</fullName>
        <ecNumber evidence="1">6.1.1.5</ecNumber>
    </recommendedName>
</protein>
<keyword evidence="6" id="KW-0862">Zinc</keyword>
<dbReference type="GO" id="GO:0004822">
    <property type="term" value="F:isoleucine-tRNA ligase activity"/>
    <property type="evidence" value="ECO:0007669"/>
    <property type="project" value="UniProtKB-EC"/>
</dbReference>
<keyword evidence="3 14" id="KW-0436">Ligase</keyword>
<sequence length="642" mass="73094">MVHIAPAFGEDDMNLGKQHNLPFVQHVNMDGSIRLEATDFVGLNVKPKDDHMATDVEIIKYLAGHGLLFSKAKYEHSYPHCWRCDTPLINYATSSWFVNVTKIKANLLDTAQNINWSPAYMKEGRFGNWLEGARDWSISRQRFWASVIPIWRCDCGELKVFGSVADLQTASGQTITDLHKDAMDLITLPCPKCQGTMQRVPDVLDCWFESGSMPYAQKHYPFANKDKFDSNFPAQFIAEGVDQTRAWFYYLHVIATAIKNSQAFDNVIANGIVLAKDGKKMSKKLQNYPDPNAVIDRYTADALRMYLLSSPVMQAENLNFVEVGVAEHLRKNLMLLWNVYKFYAMYAQPTVVARANSQNILDQWIIARWHQLLAEVTEQMKQYNLPKATRPITEFINDLSTWYVRRSRDRFKEEGTDKEAALATTKYVLDGLAKIIAPFMPFMSENLWQEVNNHHLQNNEASVHLQAWPQTETVDQTALTKMATVRKIVEMALAKRDEAKIKVRQPLAKLTVDLTNLDLSADYQQVIADEVNVKVVEILSASQELMVILDTTLTSELQAEGLKREFVRLVNMVRKAADLTIQDKVILYHNAPAEVAKVIEAMQQEIMADTMSSNIVAGSLEQATFSQEVKLNEYKFNLGFKK</sequence>
<keyword evidence="8" id="KW-0648">Protein biosynthesis</keyword>
<dbReference type="InterPro" id="IPR009080">
    <property type="entry name" value="tRNAsynth_Ia_anticodon-bd"/>
</dbReference>
<dbReference type="PATRIC" id="fig|1618634.3.peg.131"/>
<evidence type="ECO:0000259" key="13">
    <source>
        <dbReference type="Pfam" id="PF08264"/>
    </source>
</evidence>
<dbReference type="GO" id="GO:0046872">
    <property type="term" value="F:metal ion binding"/>
    <property type="evidence" value="ECO:0007669"/>
    <property type="project" value="UniProtKB-KW"/>
</dbReference>
<reference evidence="14 15" key="1">
    <citation type="journal article" date="2015" name="Nature">
        <title>rRNA introns, odd ribosomes, and small enigmatic genomes across a large radiation of phyla.</title>
        <authorList>
            <person name="Brown C.T."/>
            <person name="Hug L.A."/>
            <person name="Thomas B.C."/>
            <person name="Sharon I."/>
            <person name="Castelle C.J."/>
            <person name="Singh A."/>
            <person name="Wilkins M.J."/>
            <person name="Williams K.H."/>
            <person name="Banfield J.F."/>
        </authorList>
    </citation>
    <scope>NUCLEOTIDE SEQUENCE [LARGE SCALE GENOMIC DNA]</scope>
</reference>
<evidence type="ECO:0000259" key="12">
    <source>
        <dbReference type="Pfam" id="PF00133"/>
    </source>
</evidence>
<feature type="domain" description="Aminoacyl-tRNA synthetase class Ia" evidence="12">
    <location>
        <begin position="78"/>
        <end position="318"/>
    </location>
</feature>
<dbReference type="InterPro" id="IPR009008">
    <property type="entry name" value="Val/Leu/Ile-tRNA-synth_edit"/>
</dbReference>
<dbReference type="InterPro" id="IPR014729">
    <property type="entry name" value="Rossmann-like_a/b/a_fold"/>
</dbReference>
<accession>A0A0G0QXT1</accession>
<gene>
    <name evidence="14" type="ORF">UT42_C0009G0002</name>
</gene>
<evidence type="ECO:0000256" key="5">
    <source>
        <dbReference type="ARBA" id="ARBA00022741"/>
    </source>
</evidence>
<evidence type="ECO:0000256" key="2">
    <source>
        <dbReference type="ARBA" id="ARBA00022490"/>
    </source>
</evidence>
<organism evidence="14 15">
    <name type="scientific">Candidatus Falkowbacteria bacterium GW2011_GWA2_39_24</name>
    <dbReference type="NCBI Taxonomy" id="1618634"/>
    <lineage>
        <taxon>Bacteria</taxon>
        <taxon>Candidatus Falkowiibacteriota</taxon>
    </lineage>
</organism>
<dbReference type="InterPro" id="IPR033709">
    <property type="entry name" value="Anticodon_Ile_ABEc"/>
</dbReference>
<evidence type="ECO:0000256" key="1">
    <source>
        <dbReference type="ARBA" id="ARBA00013165"/>
    </source>
</evidence>
<keyword evidence="2" id="KW-0963">Cytoplasm</keyword>
<feature type="domain" description="Methionyl/Valyl/Leucyl/Isoleucyl-tRNA synthetase anticodon-binding" evidence="13">
    <location>
        <begin position="362"/>
        <end position="508"/>
    </location>
</feature>
<keyword evidence="7" id="KW-0067">ATP-binding</keyword>
<proteinExistence type="predicted"/>
<dbReference type="PANTHER" id="PTHR42780:SF1">
    <property type="entry name" value="ISOLEUCINE--TRNA LIGASE, CYTOPLASMIC"/>
    <property type="match status" value="1"/>
</dbReference>
<dbReference type="Pfam" id="PF08264">
    <property type="entry name" value="Anticodon_1"/>
    <property type="match status" value="1"/>
</dbReference>
<evidence type="ECO:0000256" key="4">
    <source>
        <dbReference type="ARBA" id="ARBA00022723"/>
    </source>
</evidence>
<comment type="catalytic activity">
    <reaction evidence="11">
        <text>tRNA(Ile) + L-isoleucine + ATP = L-isoleucyl-tRNA(Ile) + AMP + diphosphate</text>
        <dbReference type="Rhea" id="RHEA:11060"/>
        <dbReference type="Rhea" id="RHEA-COMP:9666"/>
        <dbReference type="Rhea" id="RHEA-COMP:9695"/>
        <dbReference type="ChEBI" id="CHEBI:30616"/>
        <dbReference type="ChEBI" id="CHEBI:33019"/>
        <dbReference type="ChEBI" id="CHEBI:58045"/>
        <dbReference type="ChEBI" id="CHEBI:78442"/>
        <dbReference type="ChEBI" id="CHEBI:78528"/>
        <dbReference type="ChEBI" id="CHEBI:456215"/>
        <dbReference type="EC" id="6.1.1.5"/>
    </reaction>
</comment>
<dbReference type="CDD" id="cd00818">
    <property type="entry name" value="IleRS_core"/>
    <property type="match status" value="1"/>
</dbReference>
<evidence type="ECO:0000256" key="3">
    <source>
        <dbReference type="ARBA" id="ARBA00022598"/>
    </source>
</evidence>
<name>A0A0G0QXT1_9BACT</name>
<evidence type="ECO:0000256" key="10">
    <source>
        <dbReference type="ARBA" id="ARBA00025217"/>
    </source>
</evidence>
<dbReference type="EC" id="6.1.1.5" evidence="1"/>
<comment type="function">
    <text evidence="10">Catalyzes the attachment of isoleucine to tRNA(Ile). As IleRS can inadvertently accommodate and process structurally similar amino acids such as valine, to avoid such errors it has two additional distinct tRNA(Ile)-dependent editing activities. One activity is designated as 'pretransfer' editing and involves the hydrolysis of activated Val-AMP. The other activity is designated 'posttransfer' editing and involves deacylation of mischarged Val-tRNA(Ile).</text>
</comment>
<dbReference type="InterPro" id="IPR002301">
    <property type="entry name" value="Ile-tRNA-ligase"/>
</dbReference>
<dbReference type="AlphaFoldDB" id="A0A0G0QXT1"/>
<evidence type="ECO:0000256" key="6">
    <source>
        <dbReference type="ARBA" id="ARBA00022833"/>
    </source>
</evidence>
<dbReference type="CDD" id="cd07961">
    <property type="entry name" value="Anticodon_Ia_Ile_ABEc"/>
    <property type="match status" value="1"/>
</dbReference>
<dbReference type="InterPro" id="IPR013155">
    <property type="entry name" value="M/V/L/I-tRNA-synth_anticd-bd"/>
</dbReference>